<protein>
    <submittedName>
        <fullName evidence="1">Uncharacterized protein</fullName>
    </submittedName>
</protein>
<dbReference type="AlphaFoldDB" id="A0A1S1HAJ3"/>
<evidence type="ECO:0000313" key="2">
    <source>
        <dbReference type="Proteomes" id="UP000179467"/>
    </source>
</evidence>
<evidence type="ECO:0000313" key="1">
    <source>
        <dbReference type="EMBL" id="OHT19157.1"/>
    </source>
</evidence>
<dbReference type="RefSeq" id="WP_070933013.1">
    <property type="nucleotide sequence ID" value="NZ_MIPT01000001.1"/>
</dbReference>
<proteinExistence type="predicted"/>
<dbReference type="OrthoDB" id="9151118at2"/>
<gene>
    <name evidence="1" type="ORF">BHE75_01140</name>
</gene>
<keyword evidence="2" id="KW-1185">Reference proteome</keyword>
<sequence length="220" mass="24791">METEFQIMLDQLGVTFGERTQAVYARKFGTDWREEEHVTGSLLALVEYEAENFAATQPGFGLSLTVKLTKRTDEHENGTDALIRFSCDAEEWQLQTFLLLQAKRHDAGRPMSGGDHARLQRQLGNMLRYTPESFVLIYTSDGRILLVPAVAAQALRSRDLSHVNAIEWPRFWSGLLRGRCGDPVVERVPGDGRDWSPAYELSIHATLNRELPLAASVETM</sequence>
<reference evidence="1 2" key="1">
    <citation type="submission" date="2016-09" db="EMBL/GenBank/DDBJ databases">
        <title>Metabolic pathway, cell adaptation mechanisms and a novel monoxygenase revealed through proteogenomic-transcription analysis of a Sphingomonas haloaromaticamans strain degrading the fungicide ortho-phenylphenol.</title>
        <authorList>
            <person name="Perruchon C."/>
            <person name="Papadopoulou E.S."/>
            <person name="Rousidou C."/>
            <person name="Vasileiadis S."/>
            <person name="Tanou G."/>
            <person name="Amoutzias G."/>
            <person name="Molassiotis A."/>
            <person name="Karpouzas D.G."/>
        </authorList>
    </citation>
    <scope>NUCLEOTIDE SEQUENCE [LARGE SCALE GENOMIC DNA]</scope>
    <source>
        <strain evidence="1 2">P3</strain>
    </source>
</reference>
<organism evidence="1 2">
    <name type="scientific">Edaphosphingomonas haloaromaticamans</name>
    <dbReference type="NCBI Taxonomy" id="653954"/>
    <lineage>
        <taxon>Bacteria</taxon>
        <taxon>Pseudomonadati</taxon>
        <taxon>Pseudomonadota</taxon>
        <taxon>Alphaproteobacteria</taxon>
        <taxon>Sphingomonadales</taxon>
        <taxon>Rhizorhabdaceae</taxon>
        <taxon>Edaphosphingomonas</taxon>
    </lineage>
</organism>
<dbReference type="Proteomes" id="UP000179467">
    <property type="component" value="Unassembled WGS sequence"/>
</dbReference>
<accession>A0A1S1HAJ3</accession>
<dbReference type="EMBL" id="MIPT01000001">
    <property type="protein sequence ID" value="OHT19157.1"/>
    <property type="molecule type" value="Genomic_DNA"/>
</dbReference>
<comment type="caution">
    <text evidence="1">The sequence shown here is derived from an EMBL/GenBank/DDBJ whole genome shotgun (WGS) entry which is preliminary data.</text>
</comment>
<name>A0A1S1HAJ3_9SPHN</name>